<dbReference type="InParanoid" id="A0A1D6EBM3"/>
<evidence type="ECO:0000313" key="2">
    <source>
        <dbReference type="EMBL" id="ONM17741.1"/>
    </source>
</evidence>
<gene>
    <name evidence="2" type="ORF">ZEAMMB73_Zm00001d003800</name>
</gene>
<dbReference type="InterPro" id="IPR000073">
    <property type="entry name" value="AB_hydrolase_1"/>
</dbReference>
<dbReference type="AlphaFoldDB" id="A0A1D6EBM3"/>
<dbReference type="Pfam" id="PF00561">
    <property type="entry name" value="Abhydrolase_1"/>
    <property type="match status" value="1"/>
</dbReference>
<sequence>MLRLSLMVIDCDFGLNAALDFDKAQAAEASPFRSVAAAGPWTQLAHQPMAGTDVAGSARGSDAALGKTGEPPAAARSGAAKKVTLALLASFSALLYSQIQPPPSKIPGTPGGPPVTAPRTRLKDGRHLAYLESGVPKEKAKYKIIFVHGFDCCRYDVLNVSQGLLEELGIYLLSFDRPGYAESDAHPARTEKSVALDIAELADNLQLGPKFHLIGFSMGGEIMWSCLKYIPHRLAGVAILAPVGNYWWSGFPPDVFKEAWRVQFPQDQRAVWVAHHLPWLTHWWNTQKLFRGSSVKDGDPAMLSKEDRLKQVRQQGEHDSLHRDMMVGFGKWDWSPLEMENPFAGGQDEVKVYLWHGVEDLYVPVQLSRYISERLPWVIYHELPTAGHLFPVADGMPDAIVRSLLLGDE</sequence>
<proteinExistence type="predicted"/>
<dbReference type="EMBL" id="CM007648">
    <property type="protein sequence ID" value="ONM17741.1"/>
    <property type="molecule type" value="Genomic_DNA"/>
</dbReference>
<dbReference type="PANTHER" id="PTHR45763">
    <property type="entry name" value="HYDROLASE, ALPHA/BETA FOLD FAMILY PROTEIN, EXPRESSED-RELATED"/>
    <property type="match status" value="1"/>
</dbReference>
<dbReference type="GO" id="GO:0016787">
    <property type="term" value="F:hydrolase activity"/>
    <property type="evidence" value="ECO:0007669"/>
    <property type="project" value="UniProtKB-KW"/>
</dbReference>
<feature type="domain" description="AB hydrolase-1" evidence="1">
    <location>
        <begin position="144"/>
        <end position="390"/>
    </location>
</feature>
<dbReference type="Gene3D" id="3.40.50.1820">
    <property type="entry name" value="alpha/beta hydrolase"/>
    <property type="match status" value="1"/>
</dbReference>
<organism evidence="2">
    <name type="scientific">Zea mays</name>
    <name type="common">Maize</name>
    <dbReference type="NCBI Taxonomy" id="4577"/>
    <lineage>
        <taxon>Eukaryota</taxon>
        <taxon>Viridiplantae</taxon>
        <taxon>Streptophyta</taxon>
        <taxon>Embryophyta</taxon>
        <taxon>Tracheophyta</taxon>
        <taxon>Spermatophyta</taxon>
        <taxon>Magnoliopsida</taxon>
        <taxon>Liliopsida</taxon>
        <taxon>Poales</taxon>
        <taxon>Poaceae</taxon>
        <taxon>PACMAD clade</taxon>
        <taxon>Panicoideae</taxon>
        <taxon>Andropogonodae</taxon>
        <taxon>Andropogoneae</taxon>
        <taxon>Tripsacinae</taxon>
        <taxon>Zea</taxon>
    </lineage>
</organism>
<protein>
    <submittedName>
        <fullName evidence="2">Alpha/beta-Hydrolases superfamily protein</fullName>
    </submittedName>
</protein>
<evidence type="ECO:0000259" key="1">
    <source>
        <dbReference type="Pfam" id="PF00561"/>
    </source>
</evidence>
<dbReference type="ExpressionAtlas" id="A0A1D6EBM3">
    <property type="expression patterns" value="baseline and differential"/>
</dbReference>
<accession>A0A1D6EBM3</accession>
<dbReference type="IntAct" id="A0A1D6EBM3">
    <property type="interactions" value="7"/>
</dbReference>
<dbReference type="InterPro" id="IPR029058">
    <property type="entry name" value="AB_hydrolase_fold"/>
</dbReference>
<dbReference type="FunFam" id="3.40.50.1820:FF:000270">
    <property type="entry name" value="Alpha/beta-Hydrolases superfamily protein"/>
    <property type="match status" value="1"/>
</dbReference>
<name>A0A1D6EBM3_MAIZE</name>
<keyword evidence="2" id="KW-0378">Hydrolase</keyword>
<reference evidence="2" key="1">
    <citation type="submission" date="2015-12" db="EMBL/GenBank/DDBJ databases">
        <title>Update maize B73 reference genome by single molecule sequencing technologies.</title>
        <authorList>
            <consortium name="Maize Genome Sequencing Project"/>
            <person name="Ware D."/>
        </authorList>
    </citation>
    <scope>NUCLEOTIDE SEQUENCE [LARGE SCALE GENOMIC DNA]</scope>
    <source>
        <tissue evidence="2">Seedling</tissue>
    </source>
</reference>
<dbReference type="SUPFAM" id="SSF53474">
    <property type="entry name" value="alpha/beta-Hydrolases"/>
    <property type="match status" value="1"/>
</dbReference>
<dbReference type="PANTHER" id="PTHR45763:SF14">
    <property type="entry name" value="AB HYDROLASE-1 DOMAIN-CONTAINING PROTEIN"/>
    <property type="match status" value="1"/>
</dbReference>